<comment type="caution">
    <text evidence="2">The sequence shown here is derived from an EMBL/GenBank/DDBJ whole genome shotgun (WGS) entry which is preliminary data.</text>
</comment>
<evidence type="ECO:0000313" key="3">
    <source>
        <dbReference type="Proteomes" id="UP001597344"/>
    </source>
</evidence>
<feature type="transmembrane region" description="Helical" evidence="1">
    <location>
        <begin position="70"/>
        <end position="94"/>
    </location>
</feature>
<evidence type="ECO:0000256" key="1">
    <source>
        <dbReference type="SAM" id="Phobius"/>
    </source>
</evidence>
<keyword evidence="1" id="KW-0472">Membrane</keyword>
<feature type="transmembrane region" description="Helical" evidence="1">
    <location>
        <begin position="45"/>
        <end position="64"/>
    </location>
</feature>
<feature type="transmembrane region" description="Helical" evidence="1">
    <location>
        <begin position="16"/>
        <end position="38"/>
    </location>
</feature>
<dbReference type="RefSeq" id="WP_378321455.1">
    <property type="nucleotide sequence ID" value="NZ_JBHUHY010000016.1"/>
</dbReference>
<keyword evidence="3" id="KW-1185">Reference proteome</keyword>
<keyword evidence="1" id="KW-0812">Transmembrane</keyword>
<proteinExistence type="predicted"/>
<reference evidence="3" key="1">
    <citation type="journal article" date="2019" name="Int. J. Syst. Evol. Microbiol.">
        <title>The Global Catalogue of Microorganisms (GCM) 10K type strain sequencing project: providing services to taxonomists for standard genome sequencing and annotation.</title>
        <authorList>
            <consortium name="The Broad Institute Genomics Platform"/>
            <consortium name="The Broad Institute Genome Sequencing Center for Infectious Disease"/>
            <person name="Wu L."/>
            <person name="Ma J."/>
        </authorList>
    </citation>
    <scope>NUCLEOTIDE SEQUENCE [LARGE SCALE GENOMIC DNA]</scope>
    <source>
        <strain evidence="3">DT92</strain>
    </source>
</reference>
<dbReference type="EMBL" id="JBHUHY010000016">
    <property type="protein sequence ID" value="MFD2188424.1"/>
    <property type="molecule type" value="Genomic_DNA"/>
</dbReference>
<evidence type="ECO:0000313" key="2">
    <source>
        <dbReference type="EMBL" id="MFD2188424.1"/>
    </source>
</evidence>
<dbReference type="Proteomes" id="UP001597344">
    <property type="component" value="Unassembled WGS sequence"/>
</dbReference>
<gene>
    <name evidence="2" type="ORF">ACFSJT_16580</name>
</gene>
<sequence>MFSIAELALPKIKDSLAGVISALISMLLFATISFFIYLSDKYEKAIFLFVAACCTLVVNALLGINELYYYSRIFTVLINIVETLGIYFFTRFLLETKPVNKEFLKEKYF</sequence>
<keyword evidence="1" id="KW-1133">Transmembrane helix</keyword>
<organism evidence="2 3">
    <name type="scientific">Aquimarina celericrescens</name>
    <dbReference type="NCBI Taxonomy" id="1964542"/>
    <lineage>
        <taxon>Bacteria</taxon>
        <taxon>Pseudomonadati</taxon>
        <taxon>Bacteroidota</taxon>
        <taxon>Flavobacteriia</taxon>
        <taxon>Flavobacteriales</taxon>
        <taxon>Flavobacteriaceae</taxon>
        <taxon>Aquimarina</taxon>
    </lineage>
</organism>
<accession>A0ABW5AZN8</accession>
<name>A0ABW5AZN8_9FLAO</name>
<protein>
    <submittedName>
        <fullName evidence="2">Uncharacterized protein</fullName>
    </submittedName>
</protein>